<proteinExistence type="predicted"/>
<reference evidence="2 3" key="1">
    <citation type="submission" date="2020-07" db="EMBL/GenBank/DDBJ databases">
        <title>Sequencing the genomes of 1000 actinobacteria strains.</title>
        <authorList>
            <person name="Klenk H.-P."/>
        </authorList>
    </citation>
    <scope>NUCLEOTIDE SEQUENCE [LARGE SCALE GENOMIC DNA]</scope>
    <source>
        <strain evidence="2 3">DSM 45772</strain>
    </source>
</reference>
<keyword evidence="1" id="KW-0812">Transmembrane</keyword>
<gene>
    <name evidence="2" type="ORF">BJ983_000422</name>
</gene>
<accession>A0A7Y9DRY3</accession>
<dbReference type="EMBL" id="JACCBN010000001">
    <property type="protein sequence ID" value="NYD34320.1"/>
    <property type="molecule type" value="Genomic_DNA"/>
</dbReference>
<protein>
    <submittedName>
        <fullName evidence="2">Uncharacterized protein</fullName>
    </submittedName>
</protein>
<feature type="transmembrane region" description="Helical" evidence="1">
    <location>
        <begin position="42"/>
        <end position="64"/>
    </location>
</feature>
<keyword evidence="1" id="KW-1133">Transmembrane helix</keyword>
<comment type="caution">
    <text evidence="2">The sequence shown here is derived from an EMBL/GenBank/DDBJ whole genome shotgun (WGS) entry which is preliminary data.</text>
</comment>
<keyword evidence="3" id="KW-1185">Reference proteome</keyword>
<dbReference type="Proteomes" id="UP000535890">
    <property type="component" value="Unassembled WGS sequence"/>
</dbReference>
<organism evidence="2 3">
    <name type="scientific">Actinomycetospora corticicola</name>
    <dbReference type="NCBI Taxonomy" id="663602"/>
    <lineage>
        <taxon>Bacteria</taxon>
        <taxon>Bacillati</taxon>
        <taxon>Actinomycetota</taxon>
        <taxon>Actinomycetes</taxon>
        <taxon>Pseudonocardiales</taxon>
        <taxon>Pseudonocardiaceae</taxon>
        <taxon>Actinomycetospora</taxon>
    </lineage>
</organism>
<evidence type="ECO:0000256" key="1">
    <source>
        <dbReference type="SAM" id="Phobius"/>
    </source>
</evidence>
<dbReference type="AlphaFoldDB" id="A0A7Y9DRY3"/>
<name>A0A7Y9DRY3_9PSEU</name>
<evidence type="ECO:0000313" key="2">
    <source>
        <dbReference type="EMBL" id="NYD34320.1"/>
    </source>
</evidence>
<evidence type="ECO:0000313" key="3">
    <source>
        <dbReference type="Proteomes" id="UP000535890"/>
    </source>
</evidence>
<sequence length="65" mass="6026">MTGGGGLGGDSFTNFSTNKAGTASGSSAHDGGQVPATPLGGVGTTAVLVVAVILVLASIAAVLLL</sequence>
<keyword evidence="1" id="KW-0472">Membrane</keyword>
<dbReference type="RefSeq" id="WP_179792278.1">
    <property type="nucleotide sequence ID" value="NZ_BAABHP010000030.1"/>
</dbReference>